<sequence>MELRVGSGVAVLAPHKTYRDDSDSTVKDVATFTPFRNYIAACNEHGPVPCALLIRNVRRMAQRVVGVIMDVECNTATGKTVQTVELTDASPAILLPVVVVVGVEYALLLHQRRVSVGCDVTVEAFCGVENSDGTFSWENEHFLTALGFDMKTVRVCGANKYTVGNEGQQPYRVCSVSASMDLGALETLQKSSKDSTSVSLLAVRLEEVVTSVNDAKASLAASLLLYGEIK</sequence>
<proteinExistence type="predicted"/>
<dbReference type="VEuPathDB" id="TriTrypDB:TvY486_1012110"/>
<organism evidence="1">
    <name type="scientific">Trypanosoma vivax (strain Y486)</name>
    <dbReference type="NCBI Taxonomy" id="1055687"/>
    <lineage>
        <taxon>Eukaryota</taxon>
        <taxon>Discoba</taxon>
        <taxon>Euglenozoa</taxon>
        <taxon>Kinetoplastea</taxon>
        <taxon>Metakinetoplastina</taxon>
        <taxon>Trypanosomatida</taxon>
        <taxon>Trypanosomatidae</taxon>
        <taxon>Trypanosoma</taxon>
        <taxon>Duttonella</taxon>
    </lineage>
</organism>
<dbReference type="AlphaFoldDB" id="G0U406"/>
<gene>
    <name evidence="1" type="ORF">TVY486_1012110</name>
</gene>
<dbReference type="OMA" id="RDACSGT"/>
<evidence type="ECO:0000313" key="1">
    <source>
        <dbReference type="EMBL" id="CCC52168.1"/>
    </source>
</evidence>
<name>G0U406_TRYVY</name>
<dbReference type="EMBL" id="HE573026">
    <property type="protein sequence ID" value="CCC52168.1"/>
    <property type="molecule type" value="Genomic_DNA"/>
</dbReference>
<reference evidence="1" key="1">
    <citation type="journal article" date="2012" name="Proc. Natl. Acad. Sci. U.S.A.">
        <title>Antigenic diversity is generated by distinct evolutionary mechanisms in African trypanosome species.</title>
        <authorList>
            <person name="Jackson A.P."/>
            <person name="Berry A."/>
            <person name="Aslett M."/>
            <person name="Allison H.C."/>
            <person name="Burton P."/>
            <person name="Vavrova-Anderson J."/>
            <person name="Brown R."/>
            <person name="Browne H."/>
            <person name="Corton N."/>
            <person name="Hauser H."/>
            <person name="Gamble J."/>
            <person name="Gilderthorp R."/>
            <person name="Marcello L."/>
            <person name="McQuillan J."/>
            <person name="Otto T.D."/>
            <person name="Quail M.A."/>
            <person name="Sanders M.J."/>
            <person name="van Tonder A."/>
            <person name="Ginger M.L."/>
            <person name="Field M.C."/>
            <person name="Barry J.D."/>
            <person name="Hertz-Fowler C."/>
            <person name="Berriman M."/>
        </authorList>
    </citation>
    <scope>NUCLEOTIDE SEQUENCE</scope>
    <source>
        <strain evidence="1">Y486</strain>
    </source>
</reference>
<protein>
    <submittedName>
        <fullName evidence="1">Uncharacterized protein</fullName>
    </submittedName>
</protein>
<accession>G0U406</accession>